<organism evidence="4 5">
    <name type="scientific">Pedobacter jamesrossensis</name>
    <dbReference type="NCBI Taxonomy" id="1908238"/>
    <lineage>
        <taxon>Bacteria</taxon>
        <taxon>Pseudomonadati</taxon>
        <taxon>Bacteroidota</taxon>
        <taxon>Sphingobacteriia</taxon>
        <taxon>Sphingobacteriales</taxon>
        <taxon>Sphingobacteriaceae</taxon>
        <taxon>Pedobacter</taxon>
    </lineage>
</organism>
<comment type="caution">
    <text evidence="4">The sequence shown here is derived from an EMBL/GenBank/DDBJ whole genome shotgun (WGS) entry which is preliminary data.</text>
</comment>
<feature type="signal peptide" evidence="2">
    <location>
        <begin position="1"/>
        <end position="23"/>
    </location>
</feature>
<dbReference type="EMBL" id="JBHSBY010000136">
    <property type="protein sequence ID" value="MFC4198213.1"/>
    <property type="molecule type" value="Genomic_DNA"/>
</dbReference>
<keyword evidence="5" id="KW-1185">Reference proteome</keyword>
<dbReference type="Proteomes" id="UP001595792">
    <property type="component" value="Unassembled WGS sequence"/>
</dbReference>
<accession>A0ABV8NQW4</accession>
<proteinExistence type="inferred from homology"/>
<dbReference type="SUPFAM" id="SSF49464">
    <property type="entry name" value="Carboxypeptidase regulatory domain-like"/>
    <property type="match status" value="1"/>
</dbReference>
<evidence type="ECO:0000313" key="4">
    <source>
        <dbReference type="EMBL" id="MFC4198213.1"/>
    </source>
</evidence>
<gene>
    <name evidence="4" type="ORF">ACFOUY_16020</name>
</gene>
<dbReference type="Pfam" id="PF00207">
    <property type="entry name" value="A2M"/>
    <property type="match status" value="1"/>
</dbReference>
<reference evidence="5" key="1">
    <citation type="journal article" date="2019" name="Int. J. Syst. Evol. Microbiol.">
        <title>The Global Catalogue of Microorganisms (GCM) 10K type strain sequencing project: providing services to taxonomists for standard genome sequencing and annotation.</title>
        <authorList>
            <consortium name="The Broad Institute Genomics Platform"/>
            <consortium name="The Broad Institute Genome Sequencing Center for Infectious Disease"/>
            <person name="Wu L."/>
            <person name="Ma J."/>
        </authorList>
    </citation>
    <scope>NUCLEOTIDE SEQUENCE [LARGE SCALE GENOMIC DNA]</scope>
    <source>
        <strain evidence="5">CCM 8689</strain>
    </source>
</reference>
<dbReference type="Pfam" id="PF17973">
    <property type="entry name" value="bMG10"/>
    <property type="match status" value="1"/>
</dbReference>
<dbReference type="InterPro" id="IPR008969">
    <property type="entry name" value="CarboxyPept-like_regulatory"/>
</dbReference>
<dbReference type="SMART" id="SM01360">
    <property type="entry name" value="A2M"/>
    <property type="match status" value="1"/>
</dbReference>
<sequence>MKNALLKTLLILFFFGYTFNSNAQQNQYFLKEFKRVDSLASKAEPKAALSLINMLNNKARLQNNSEMLVKSVVYRMLFQSYLEENQFVKIIKDLQQDVSLAKQPAKSILQSLLAESYWKYYQKNRYQFAQRTKVLGYKSTDISTWSLPKITEETIKNYIASLAETNLLQNIESGKMKDILIGDSSTRYLRPTLYDILAHRAIDVFVNTQIEIANNDNSIDFSKNELFLDFKNFHKLNFSSLDSTSFTVQAFKVFQTLNKCHNDNGNNAALADVELKRLKFIYQRTGSDKHEIFFNALENLAVFSESTEIYADVLCEQVMLIQRQSLTNFKPENNLIKAVELAERAIKAYPKSIGAANAKNLIDQIKTKNLKIEIKGYNLPDSPFQIKFSHKNTDTAFLKLYKLRAVDADFNFDNVKQYDKFLNQQKPIKEWQVSLPKKVDYIEHNFIDKVEALPIGNYVLFAGNSRDKSFNDLISYANFKITKLAITSRVSGLVNHQYFIADSKTGEPLQNVTINERSREYAGGKYSIVDRGKITSDKNGFAEGGSFLSVNNVVFNYGKDSVNININGSNFNYREESKKVILFADRPIYRPGQIVYFKGIYLQNEDYKSSILAKENIDVVFKDVNWADIQKLSLTTNDYGTFQGSFTIPQGRLNGRMQINTRYGSISIQVEEYKRPTFEIVFDKFNNMYKLNDSVLVKGKAVTFSGYPVGGAKLKYTISRISLPDMTSRYEGNLVKQIVVGKADLKADGNFSFNFLAMAGNDSKKNYMYKITVDVTDVNGETRTSGTEIKVGEKDIRLTFNLPDKIFLTSKQDSFSFDVLNLNNQPINAKVETEWLKLQEPQILTIKNPFSVKPEAYSLNRIDFKYNFPNAEYNDESNPANWPLSKISFNKNIEIENGFGELPLNDKSLPAGYYKVKITAINSVNDSVSTDKIVKVFNQKPEVITTISDWLIAENSIIPKAGTAIFRIAGALNNANAYYEVYYKDKIIDKVWLKVSPKQSIVKIKAQPDFEDSFNVQFSMVHNGVIYQSMQSVLIKDTSKELDVKFLSFRDKLQPGEKESWKLRITNKNGEKQMAEMVATLYDASLDNLSAMNWNSISKQQYSYHAYNWQSEFNSLRTGQELWFLRNYYRFYQQQNRNYENFNLLGYSYYGGYNDGYHNYLRKIELAKKKDLLDAFAKKLEQLDKGKGFYGVINDVNGFAVPGALVKNGKIAAYTDQFGIYQISAKVGDKLSIVCIGFLPVSLTLNYLGRNDVIMKEDSRELNEVVVTGYGAQLKSAVAGSSVMLRDEVETNKIVLKEINTKTGEKFNKSDLIRTVRALDEVAITVDDSKTYDFVSIEKAYDPKTGFAIVNGKPVFGTKEVATRTYFNETAFFYPQLQTNEAGEINIDFTIPQSLTRFKMMGFAHTKDLKTGTITKALITQKQLAISANAPRFFREGDTIQFSARLNNLSGKNLSGEAILEIRDALTNKLISIFDKPNVAVQQFELGSGGNKALNWVLVIPSGLNAISYKLLAQSEKFSDGEEMTIPVLPNSMLVTEIMPLNVRGETSKTFVLDKLFTSGKSQTLKNKSLTFEFTSNPVWYAVQALPYLMEYPFECTEQTFSRFYSNSFATGIINSSPKIKQVFESWKQVNNGEALLSNLEKNANLKSILLEETPWVRDAENDAERKKRLAVLFDLNRMTYELKSNLEKLESMQNANGSFPWFSGMAEDRYITQHIVLGMGQLKQSKLVDEKAFPNFNKVLNKAISYLDEQLQNDYKKETQDKKIAYLPLHYLYARSYSPIKNEEPNFNKALAFYLKKINENWLTMEPYQQGQAALILIRNGNKVEAQKVINLLKQRAQQSEELGMYWTNNRYGLWWYENPVETQSLLIEAFDEIAADSKSVEEMKIWLLKNKQTNDWKTTKATVAACYALLKRGYNLLDETAEPEILIGGKTYKDFSENAKETGTGYEKITVTAENIKPEMAKISVKNTNKTVAWGALYWQYFEQLDKITPAETGVKINKQLFLQTASAKENVLTKIDSKSPLKLGDKIKVRIEIRSDRDMEYIHLKDMRSAGFEPANVISKYKYQDGLSYYESTKDASTNFFISDLRKGTYVFEYELRVTHAGNFSNGITTLQSMYAPEFTTHSEGVRVTVKPQP</sequence>
<keyword evidence="2" id="KW-0732">Signal</keyword>
<dbReference type="PANTHER" id="PTHR40094">
    <property type="entry name" value="ALPHA-2-MACROGLOBULIN HOMOLOG"/>
    <property type="match status" value="1"/>
</dbReference>
<feature type="domain" description="Alpha-2-macroglobulin" evidence="3">
    <location>
        <begin position="1370"/>
        <end position="1460"/>
    </location>
</feature>
<dbReference type="SUPFAM" id="SSF48239">
    <property type="entry name" value="Terpenoid cyclases/Protein prenyltransferases"/>
    <property type="match status" value="1"/>
</dbReference>
<protein>
    <submittedName>
        <fullName evidence="4">Alpha-2-macroglobulin family protein</fullName>
    </submittedName>
</protein>
<dbReference type="InterPro" id="IPR041246">
    <property type="entry name" value="Bact_MG10"/>
</dbReference>
<comment type="similarity">
    <text evidence="1">Belongs to the protease inhibitor I39 (alpha-2-macroglobulin) family. Bacterial alpha-2-macroglobulin subfamily.</text>
</comment>
<evidence type="ECO:0000313" key="5">
    <source>
        <dbReference type="Proteomes" id="UP001595792"/>
    </source>
</evidence>
<feature type="chain" id="PRO_5045770314" evidence="2">
    <location>
        <begin position="24"/>
        <end position="2137"/>
    </location>
</feature>
<dbReference type="PANTHER" id="PTHR40094:SF1">
    <property type="entry name" value="UBIQUITIN DOMAIN-CONTAINING PROTEIN"/>
    <property type="match status" value="1"/>
</dbReference>
<name>A0ABV8NQW4_9SPHI</name>
<dbReference type="Gene3D" id="1.50.10.20">
    <property type="match status" value="1"/>
</dbReference>
<dbReference type="SMART" id="SM01419">
    <property type="entry name" value="Thiol-ester_cl"/>
    <property type="match status" value="1"/>
</dbReference>
<dbReference type="InterPro" id="IPR002890">
    <property type="entry name" value="MG2"/>
</dbReference>
<evidence type="ECO:0000259" key="3">
    <source>
        <dbReference type="SMART" id="SM01360"/>
    </source>
</evidence>
<dbReference type="Gene3D" id="2.60.40.1930">
    <property type="match status" value="1"/>
</dbReference>
<dbReference type="Pfam" id="PF01835">
    <property type="entry name" value="MG2"/>
    <property type="match status" value="1"/>
</dbReference>
<evidence type="ECO:0000256" key="2">
    <source>
        <dbReference type="SAM" id="SignalP"/>
    </source>
</evidence>
<dbReference type="RefSeq" id="WP_378962100.1">
    <property type="nucleotide sequence ID" value="NZ_JBHRXC010000016.1"/>
</dbReference>
<evidence type="ECO:0000256" key="1">
    <source>
        <dbReference type="ARBA" id="ARBA00010556"/>
    </source>
</evidence>
<dbReference type="InterPro" id="IPR001599">
    <property type="entry name" value="Macroglobln_a2"/>
</dbReference>
<dbReference type="InterPro" id="IPR051802">
    <property type="entry name" value="YfhM-like"/>
</dbReference>
<dbReference type="InterPro" id="IPR008930">
    <property type="entry name" value="Terpenoid_cyclase/PrenylTrfase"/>
</dbReference>
<dbReference type="InterPro" id="IPR047565">
    <property type="entry name" value="Alpha-macroglob_thiol-ester_cl"/>
</dbReference>